<dbReference type="GO" id="GO:0009966">
    <property type="term" value="P:regulation of signal transduction"/>
    <property type="evidence" value="ECO:0007669"/>
    <property type="project" value="InterPro"/>
</dbReference>
<dbReference type="Proteomes" id="UP000044602">
    <property type="component" value="Unassembled WGS sequence"/>
</dbReference>
<dbReference type="GO" id="GO:0035303">
    <property type="term" value="P:regulation of dephosphorylation"/>
    <property type="evidence" value="ECO:0007669"/>
    <property type="project" value="TreeGrafter"/>
</dbReference>
<sequence length="433" mass="47987">MADDNEPRTLKQIAALAAQKRQAIEATSPVSNPSYAADLETAIQAHRDTIQTISRVSLFSPNEPLDDIATPDLPYLLTESFLADLYLKTPTPNPIDRELVLSEAREAYERFLASLDSYEILTPAHKSLYSRYTDDPAAFSTVAASDPSKRRDAKIANFRVEKDLKARLATLAADPRYVDDGDEEILRALYLAQLEFAAHNAFQGLEGLNRELEVLAQAATARPLLPARETAEDDARRRRAAEESGHAERLEPRRLRSMLEQSGPLLSKAGKPMRPFTLVGSREEAQAGVFRPGHNLPTMSIDEYLEEERKRGGIIEGGGEASFHRPEPDEDDHGKADEATYKARAWDEFVEANPKGAGNTPGHNLPTMSIDEYLEEERKRGGIIEGGGEASFHRPEPDEDDHEKADEATYKARAWDEFVEANPKGAGNTLNRG</sequence>
<evidence type="ECO:0000256" key="1">
    <source>
        <dbReference type="SAM" id="MobiDB-lite"/>
    </source>
</evidence>
<dbReference type="Gene3D" id="1.25.40.540">
    <property type="entry name" value="TAP42-like family"/>
    <property type="match status" value="1"/>
</dbReference>
<dbReference type="STRING" id="100787.A0A0G4M630"/>
<feature type="region of interest" description="Disordered" evidence="1">
    <location>
        <begin position="384"/>
        <end position="407"/>
    </location>
</feature>
<protein>
    <submittedName>
        <fullName evidence="2">Uncharacterized protein</fullName>
    </submittedName>
</protein>
<organism evidence="2 3">
    <name type="scientific">Verticillium longisporum</name>
    <name type="common">Verticillium dahliae var. longisporum</name>
    <dbReference type="NCBI Taxonomy" id="100787"/>
    <lineage>
        <taxon>Eukaryota</taxon>
        <taxon>Fungi</taxon>
        <taxon>Dikarya</taxon>
        <taxon>Ascomycota</taxon>
        <taxon>Pezizomycotina</taxon>
        <taxon>Sordariomycetes</taxon>
        <taxon>Hypocreomycetidae</taxon>
        <taxon>Glomerellales</taxon>
        <taxon>Plectosphaerellaceae</taxon>
        <taxon>Verticillium</taxon>
    </lineage>
</organism>
<name>A0A0G4M630_VERLO</name>
<keyword evidence="3" id="KW-1185">Reference proteome</keyword>
<dbReference type="GO" id="GO:0051721">
    <property type="term" value="F:protein phosphatase 2A binding"/>
    <property type="evidence" value="ECO:0007669"/>
    <property type="project" value="TreeGrafter"/>
</dbReference>
<evidence type="ECO:0000313" key="2">
    <source>
        <dbReference type="EMBL" id="CRK29632.1"/>
    </source>
</evidence>
<dbReference type="EMBL" id="CVQH01021195">
    <property type="protein sequence ID" value="CRK29632.1"/>
    <property type="molecule type" value="Genomic_DNA"/>
</dbReference>
<reference evidence="3" key="1">
    <citation type="submission" date="2015-05" db="EMBL/GenBank/DDBJ databases">
        <authorList>
            <person name="Fogelqvist Johan"/>
        </authorList>
    </citation>
    <scope>NUCLEOTIDE SEQUENCE [LARGE SCALE GENOMIC DNA]</scope>
</reference>
<proteinExistence type="predicted"/>
<gene>
    <name evidence="2" type="ORF">BN1708_005036</name>
</gene>
<dbReference type="PANTHER" id="PTHR10933">
    <property type="entry name" value="IMMUNOGLOBULIN-BINDING PROTEIN 1"/>
    <property type="match status" value="1"/>
</dbReference>
<dbReference type="AlphaFoldDB" id="A0A0G4M630"/>
<dbReference type="GO" id="GO:0005829">
    <property type="term" value="C:cytosol"/>
    <property type="evidence" value="ECO:0007669"/>
    <property type="project" value="TreeGrafter"/>
</dbReference>
<evidence type="ECO:0000313" key="3">
    <source>
        <dbReference type="Proteomes" id="UP000044602"/>
    </source>
</evidence>
<feature type="compositionally biased region" description="Basic and acidic residues" evidence="1">
    <location>
        <begin position="229"/>
        <end position="254"/>
    </location>
</feature>
<accession>A0A0G4M630</accession>
<feature type="region of interest" description="Disordered" evidence="1">
    <location>
        <begin position="316"/>
        <end position="335"/>
    </location>
</feature>
<dbReference type="PANTHER" id="PTHR10933:SF9">
    <property type="entry name" value="IMMUNOGLOBULIN-BINDING PROTEIN 1"/>
    <property type="match status" value="1"/>
</dbReference>
<dbReference type="Pfam" id="PF04177">
    <property type="entry name" value="TAP42"/>
    <property type="match status" value="2"/>
</dbReference>
<dbReference type="InterPro" id="IPR038511">
    <property type="entry name" value="TAP42/TAP46-like_sf"/>
</dbReference>
<dbReference type="InterPro" id="IPR007304">
    <property type="entry name" value="TAP46-like"/>
</dbReference>
<feature type="compositionally biased region" description="Basic and acidic residues" evidence="1">
    <location>
        <begin position="391"/>
        <end position="407"/>
    </location>
</feature>
<feature type="compositionally biased region" description="Basic and acidic residues" evidence="1">
    <location>
        <begin position="322"/>
        <end position="335"/>
    </location>
</feature>
<feature type="region of interest" description="Disordered" evidence="1">
    <location>
        <begin position="225"/>
        <end position="256"/>
    </location>
</feature>